<dbReference type="AlphaFoldDB" id="A0A0A8Y4A1"/>
<reference evidence="2" key="1">
    <citation type="submission" date="2014-09" db="EMBL/GenBank/DDBJ databases">
        <authorList>
            <person name="Magalhaes I.L.F."/>
            <person name="Oliveira U."/>
            <person name="Santos F.R."/>
            <person name="Vidigal T.H.D.A."/>
            <person name="Brescovit A.D."/>
            <person name="Santos A.J."/>
        </authorList>
    </citation>
    <scope>NUCLEOTIDE SEQUENCE</scope>
    <source>
        <tissue evidence="2">Shoot tissue taken approximately 20 cm above the soil surface</tissue>
    </source>
</reference>
<proteinExistence type="predicted"/>
<protein>
    <submittedName>
        <fullName evidence="2">Uncharacterized protein</fullName>
    </submittedName>
</protein>
<feature type="transmembrane region" description="Helical" evidence="1">
    <location>
        <begin position="23"/>
        <end position="42"/>
    </location>
</feature>
<keyword evidence="1" id="KW-0812">Transmembrane</keyword>
<organism evidence="2">
    <name type="scientific">Arundo donax</name>
    <name type="common">Giant reed</name>
    <name type="synonym">Donax arundinaceus</name>
    <dbReference type="NCBI Taxonomy" id="35708"/>
    <lineage>
        <taxon>Eukaryota</taxon>
        <taxon>Viridiplantae</taxon>
        <taxon>Streptophyta</taxon>
        <taxon>Embryophyta</taxon>
        <taxon>Tracheophyta</taxon>
        <taxon>Spermatophyta</taxon>
        <taxon>Magnoliopsida</taxon>
        <taxon>Liliopsida</taxon>
        <taxon>Poales</taxon>
        <taxon>Poaceae</taxon>
        <taxon>PACMAD clade</taxon>
        <taxon>Arundinoideae</taxon>
        <taxon>Arundineae</taxon>
        <taxon>Arundo</taxon>
    </lineage>
</organism>
<accession>A0A0A8Y4A1</accession>
<dbReference type="EMBL" id="GBRH01279158">
    <property type="protein sequence ID" value="JAD18737.1"/>
    <property type="molecule type" value="Transcribed_RNA"/>
</dbReference>
<keyword evidence="1" id="KW-1133">Transmembrane helix</keyword>
<name>A0A0A8Y4A1_ARUDO</name>
<keyword evidence="1" id="KW-0472">Membrane</keyword>
<reference evidence="2" key="2">
    <citation type="journal article" date="2015" name="Data Brief">
        <title>Shoot transcriptome of the giant reed, Arundo donax.</title>
        <authorList>
            <person name="Barrero R.A."/>
            <person name="Guerrero F.D."/>
            <person name="Moolhuijzen P."/>
            <person name="Goolsby J.A."/>
            <person name="Tidwell J."/>
            <person name="Bellgard S.E."/>
            <person name="Bellgard M.I."/>
        </authorList>
    </citation>
    <scope>NUCLEOTIDE SEQUENCE</scope>
    <source>
        <tissue evidence="2">Shoot tissue taken approximately 20 cm above the soil surface</tissue>
    </source>
</reference>
<evidence type="ECO:0000256" key="1">
    <source>
        <dbReference type="SAM" id="Phobius"/>
    </source>
</evidence>
<sequence length="49" mass="5909">MCTLVVGIHFYLVKLMTFYSYDIYFYLIRPMAFFSLLSFLLLETNLKTK</sequence>
<evidence type="ECO:0000313" key="2">
    <source>
        <dbReference type="EMBL" id="JAD18737.1"/>
    </source>
</evidence>